<keyword evidence="6 7" id="KW-0472">Membrane</keyword>
<dbReference type="Gene3D" id="1.20.1250.20">
    <property type="entry name" value="MFS general substrate transporter like domains"/>
    <property type="match status" value="1"/>
</dbReference>
<protein>
    <submittedName>
        <fullName evidence="9">MFS transporter</fullName>
    </submittedName>
</protein>
<proteinExistence type="predicted"/>
<feature type="transmembrane region" description="Helical" evidence="7">
    <location>
        <begin position="55"/>
        <end position="73"/>
    </location>
</feature>
<dbReference type="PROSITE" id="PS50850">
    <property type="entry name" value="MFS"/>
    <property type="match status" value="1"/>
</dbReference>
<reference evidence="10" key="1">
    <citation type="journal article" date="2019" name="Int. J. Syst. Evol. Microbiol.">
        <title>The Global Catalogue of Microorganisms (GCM) 10K type strain sequencing project: providing services to taxonomists for standard genome sequencing and annotation.</title>
        <authorList>
            <consortium name="The Broad Institute Genomics Platform"/>
            <consortium name="The Broad Institute Genome Sequencing Center for Infectious Disease"/>
            <person name="Wu L."/>
            <person name="Ma J."/>
        </authorList>
    </citation>
    <scope>NUCLEOTIDE SEQUENCE [LARGE SCALE GENOMIC DNA]</scope>
    <source>
        <strain evidence="10">JCM 32105</strain>
    </source>
</reference>
<dbReference type="PANTHER" id="PTHR23517">
    <property type="entry name" value="RESISTANCE PROTEIN MDTM, PUTATIVE-RELATED-RELATED"/>
    <property type="match status" value="1"/>
</dbReference>
<feature type="domain" description="Major facilitator superfamily (MFS) profile" evidence="8">
    <location>
        <begin position="18"/>
        <end position="400"/>
    </location>
</feature>
<evidence type="ECO:0000256" key="2">
    <source>
        <dbReference type="ARBA" id="ARBA00022448"/>
    </source>
</evidence>
<dbReference type="InterPro" id="IPR036259">
    <property type="entry name" value="MFS_trans_sf"/>
</dbReference>
<feature type="transmembrane region" description="Helical" evidence="7">
    <location>
        <begin position="256"/>
        <end position="276"/>
    </location>
</feature>
<feature type="transmembrane region" description="Helical" evidence="7">
    <location>
        <begin position="171"/>
        <end position="191"/>
    </location>
</feature>
<dbReference type="InterPro" id="IPR050171">
    <property type="entry name" value="MFS_Transporters"/>
</dbReference>
<comment type="caution">
    <text evidence="9">The sequence shown here is derived from an EMBL/GenBank/DDBJ whole genome shotgun (WGS) entry which is preliminary data.</text>
</comment>
<feature type="transmembrane region" description="Helical" evidence="7">
    <location>
        <begin position="220"/>
        <end position="244"/>
    </location>
</feature>
<evidence type="ECO:0000256" key="4">
    <source>
        <dbReference type="ARBA" id="ARBA00022692"/>
    </source>
</evidence>
<evidence type="ECO:0000256" key="5">
    <source>
        <dbReference type="ARBA" id="ARBA00022989"/>
    </source>
</evidence>
<gene>
    <name evidence="9" type="ORF">GCM10023093_29230</name>
</gene>
<evidence type="ECO:0000313" key="9">
    <source>
        <dbReference type="EMBL" id="GAA4469557.1"/>
    </source>
</evidence>
<feature type="transmembrane region" description="Helical" evidence="7">
    <location>
        <begin position="375"/>
        <end position="395"/>
    </location>
</feature>
<feature type="transmembrane region" description="Helical" evidence="7">
    <location>
        <begin position="79"/>
        <end position="99"/>
    </location>
</feature>
<dbReference type="PANTHER" id="PTHR23517:SF2">
    <property type="entry name" value="MULTIDRUG RESISTANCE PROTEIN MDTH"/>
    <property type="match status" value="1"/>
</dbReference>
<keyword evidence="5 7" id="KW-1133">Transmembrane helix</keyword>
<sequence>MRTLTTLYKNAYTGLAPATWWLSLVMLINRSGTMVVPFMTLYLTDTMHCTIARAALVMAIFGAGAICGGILGGKLTDKFGFYNIQLVSLLCGGILFMVLGQLKDYTHICICTFVLAALNETFRPANATAVAHYSTDANRTRCYSLNRLAVNLGWAFGGALGGFIASKNYSLLFWIDGITNIGAAILLLAVLSPSRNSATPSHKDAGPKVKSHSAFSDVPFMVFIALTVLFGTMFFQLFATIPVFFKQKLLLSPSQIGITMAFNGILITLIEMPLVYTLEQRSGYMRFIVAGCLLCAFSFVVLNMGTGGMLLALFSTVLVTAGEMLSMPFMNTFWSGRTNSHNRGQYAGLYTAAWSVAQVIGPYSGGQAAQHLGFYTLWLAVGAIGAICALGFNWLRLNKDRYPLASKA</sequence>
<dbReference type="EMBL" id="BAABFA010000024">
    <property type="protein sequence ID" value="GAA4469557.1"/>
    <property type="molecule type" value="Genomic_DNA"/>
</dbReference>
<keyword evidence="10" id="KW-1185">Reference proteome</keyword>
<organism evidence="9 10">
    <name type="scientific">Nemorincola caseinilytica</name>
    <dbReference type="NCBI Taxonomy" id="2054315"/>
    <lineage>
        <taxon>Bacteria</taxon>
        <taxon>Pseudomonadati</taxon>
        <taxon>Bacteroidota</taxon>
        <taxon>Chitinophagia</taxon>
        <taxon>Chitinophagales</taxon>
        <taxon>Chitinophagaceae</taxon>
        <taxon>Nemorincola</taxon>
    </lineage>
</organism>
<feature type="transmembrane region" description="Helical" evidence="7">
    <location>
        <begin position="308"/>
        <end position="334"/>
    </location>
</feature>
<dbReference type="Pfam" id="PF07690">
    <property type="entry name" value="MFS_1"/>
    <property type="match status" value="1"/>
</dbReference>
<dbReference type="RefSeq" id="WP_345084820.1">
    <property type="nucleotide sequence ID" value="NZ_BAABFA010000024.1"/>
</dbReference>
<dbReference type="Proteomes" id="UP001500067">
    <property type="component" value="Unassembled WGS sequence"/>
</dbReference>
<name>A0ABP8NM31_9BACT</name>
<evidence type="ECO:0000256" key="7">
    <source>
        <dbReference type="SAM" id="Phobius"/>
    </source>
</evidence>
<feature type="transmembrane region" description="Helical" evidence="7">
    <location>
        <begin position="148"/>
        <end position="165"/>
    </location>
</feature>
<feature type="transmembrane region" description="Helical" evidence="7">
    <location>
        <begin position="20"/>
        <end position="43"/>
    </location>
</feature>
<dbReference type="SUPFAM" id="SSF103473">
    <property type="entry name" value="MFS general substrate transporter"/>
    <property type="match status" value="1"/>
</dbReference>
<dbReference type="InterPro" id="IPR011701">
    <property type="entry name" value="MFS"/>
</dbReference>
<dbReference type="InterPro" id="IPR020846">
    <property type="entry name" value="MFS_dom"/>
</dbReference>
<keyword evidence="3" id="KW-1003">Cell membrane</keyword>
<evidence type="ECO:0000256" key="6">
    <source>
        <dbReference type="ARBA" id="ARBA00023136"/>
    </source>
</evidence>
<evidence type="ECO:0000313" key="10">
    <source>
        <dbReference type="Proteomes" id="UP001500067"/>
    </source>
</evidence>
<evidence type="ECO:0000256" key="1">
    <source>
        <dbReference type="ARBA" id="ARBA00004651"/>
    </source>
</evidence>
<accession>A0ABP8NM31</accession>
<comment type="subcellular location">
    <subcellularLocation>
        <location evidence="1">Cell membrane</location>
        <topology evidence="1">Multi-pass membrane protein</topology>
    </subcellularLocation>
</comment>
<keyword evidence="2" id="KW-0813">Transport</keyword>
<keyword evidence="4 7" id="KW-0812">Transmembrane</keyword>
<evidence type="ECO:0000256" key="3">
    <source>
        <dbReference type="ARBA" id="ARBA00022475"/>
    </source>
</evidence>
<evidence type="ECO:0000259" key="8">
    <source>
        <dbReference type="PROSITE" id="PS50850"/>
    </source>
</evidence>